<organism evidence="6 7">
    <name type="scientific">Acidisarcina polymorpha</name>
    <dbReference type="NCBI Taxonomy" id="2211140"/>
    <lineage>
        <taxon>Bacteria</taxon>
        <taxon>Pseudomonadati</taxon>
        <taxon>Acidobacteriota</taxon>
        <taxon>Terriglobia</taxon>
        <taxon>Terriglobales</taxon>
        <taxon>Acidobacteriaceae</taxon>
        <taxon>Acidisarcina</taxon>
    </lineage>
</organism>
<evidence type="ECO:0000256" key="4">
    <source>
        <dbReference type="ARBA" id="ARBA00023033"/>
    </source>
</evidence>
<keyword evidence="7" id="KW-1185">Reference proteome</keyword>
<dbReference type="Pfam" id="PF01494">
    <property type="entry name" value="FAD_binding_3"/>
    <property type="match status" value="2"/>
</dbReference>
<dbReference type="InterPro" id="IPR036188">
    <property type="entry name" value="FAD/NAD-bd_sf"/>
</dbReference>
<evidence type="ECO:0000256" key="3">
    <source>
        <dbReference type="ARBA" id="ARBA00023002"/>
    </source>
</evidence>
<dbReference type="Gene3D" id="3.50.50.60">
    <property type="entry name" value="FAD/NAD(P)-binding domain"/>
    <property type="match status" value="1"/>
</dbReference>
<dbReference type="PANTHER" id="PTHR47178">
    <property type="entry name" value="MONOOXYGENASE, FAD-BINDING"/>
    <property type="match status" value="1"/>
</dbReference>
<dbReference type="PANTHER" id="PTHR47178:SF5">
    <property type="entry name" value="FAD-BINDING DOMAIN-CONTAINING PROTEIN"/>
    <property type="match status" value="1"/>
</dbReference>
<keyword evidence="3" id="KW-0560">Oxidoreductase</keyword>
<dbReference type="RefSeq" id="WP_114209478.1">
    <property type="nucleotide sequence ID" value="NZ_CP030840.1"/>
</dbReference>
<dbReference type="EMBL" id="CP030840">
    <property type="protein sequence ID" value="AXC14771.1"/>
    <property type="molecule type" value="Genomic_DNA"/>
</dbReference>
<protein>
    <submittedName>
        <fullName evidence="6">Monooxygenase, FAD-binding protein</fullName>
    </submittedName>
</protein>
<name>A0A2Z5G6P6_9BACT</name>
<keyword evidence="2" id="KW-0274">FAD</keyword>
<keyword evidence="4 6" id="KW-0503">Monooxygenase</keyword>
<evidence type="ECO:0000256" key="1">
    <source>
        <dbReference type="ARBA" id="ARBA00022630"/>
    </source>
</evidence>
<dbReference type="GO" id="GO:0004497">
    <property type="term" value="F:monooxygenase activity"/>
    <property type="evidence" value="ECO:0007669"/>
    <property type="project" value="UniProtKB-KW"/>
</dbReference>
<reference evidence="6 7" key="1">
    <citation type="journal article" date="2018" name="Front. Microbiol.">
        <title>Hydrolytic Capabilities as a Key to Environmental Success: Chitinolytic and Cellulolytic Acidobacteria From Acidic Sub-arctic Soils and Boreal Peatlands.</title>
        <authorList>
            <person name="Belova S.E."/>
            <person name="Ravin N.V."/>
            <person name="Pankratov T.A."/>
            <person name="Rakitin A.L."/>
            <person name="Ivanova A.A."/>
            <person name="Beletsky A.V."/>
            <person name="Mardanov A.V."/>
            <person name="Sinninghe Damste J.S."/>
            <person name="Dedysh S.N."/>
        </authorList>
    </citation>
    <scope>NUCLEOTIDE SEQUENCE [LARGE SCALE GENOMIC DNA]</scope>
    <source>
        <strain evidence="6 7">SBC82</strain>
    </source>
</reference>
<dbReference type="InterPro" id="IPR002938">
    <property type="entry name" value="FAD-bd"/>
</dbReference>
<sequence>MKVIIIGAGVGGSCLAHGLLRSGIEVKVFERNARDLLELPGYGIHINPFGQQALYECLPKANWRTFLQKSVRVGGQNRFFDEKLRILADVRGSHLIDGKLIDESLMSISRVELHRILLQGLSHVGVPADIVSWGKVFDRYEVRADGKVGVSFQDGTQETTDVLVGADGSDSLVRKQLLPGVEKVSTKVSLIVGRTHLGWADSLPGIMLDGSPNTVVSRATGSMFLALSRAPVDIKVPSIEVEVAPFVVWAYTVADGTLPPDVEVYSSRQLLDLALERSQHLHGRLWVTMSNSELESVFLVPLKAMPEPPLWDSSVVTLIGNAVRNTTPVFGIGANAALRDAQLLCRSLLTVAKGRGNLTQAISKYEREMRLYASEDVMQSLLIPKKRRQPFSLPATPFLHSVHDRRGIS</sequence>
<dbReference type="PRINTS" id="PR00420">
    <property type="entry name" value="RNGMNOXGNASE"/>
</dbReference>
<proteinExistence type="predicted"/>
<gene>
    <name evidence="6" type="ORF">ACPOL_5523</name>
</gene>
<dbReference type="AlphaFoldDB" id="A0A2Z5G6P6"/>
<dbReference type="GO" id="GO:0071949">
    <property type="term" value="F:FAD binding"/>
    <property type="evidence" value="ECO:0007669"/>
    <property type="project" value="InterPro"/>
</dbReference>
<dbReference type="OrthoDB" id="9806565at2"/>
<dbReference type="KEGG" id="abas:ACPOL_5523"/>
<accession>A0A2Z5G6P6</accession>
<dbReference type="SUPFAM" id="SSF51905">
    <property type="entry name" value="FAD/NAD(P)-binding domain"/>
    <property type="match status" value="1"/>
</dbReference>
<evidence type="ECO:0000256" key="2">
    <source>
        <dbReference type="ARBA" id="ARBA00022827"/>
    </source>
</evidence>
<evidence type="ECO:0000313" key="6">
    <source>
        <dbReference type="EMBL" id="AXC14771.1"/>
    </source>
</evidence>
<evidence type="ECO:0000313" key="7">
    <source>
        <dbReference type="Proteomes" id="UP000253606"/>
    </source>
</evidence>
<dbReference type="Proteomes" id="UP000253606">
    <property type="component" value="Chromosome"/>
</dbReference>
<feature type="domain" description="FAD-binding" evidence="5">
    <location>
        <begin position="2"/>
        <end position="178"/>
    </location>
</feature>
<evidence type="ECO:0000259" key="5">
    <source>
        <dbReference type="Pfam" id="PF01494"/>
    </source>
</evidence>
<keyword evidence="1" id="KW-0285">Flavoprotein</keyword>
<feature type="domain" description="FAD-binding" evidence="5">
    <location>
        <begin position="316"/>
        <end position="375"/>
    </location>
</feature>